<evidence type="ECO:0000313" key="1">
    <source>
        <dbReference type="EMBL" id="GJA62328.1"/>
    </source>
</evidence>
<dbReference type="AlphaFoldDB" id="A0AA37CVY8"/>
<comment type="caution">
    <text evidence="1">The sequence shown here is derived from an EMBL/GenBank/DDBJ whole genome shotgun (WGS) entry which is preliminary data.</text>
</comment>
<gene>
    <name evidence="1" type="ORF">KAM351_09390</name>
</gene>
<organism evidence="1 2">
    <name type="scientific">Aeromonas caviae</name>
    <name type="common">Aeromonas punctata</name>
    <dbReference type="NCBI Taxonomy" id="648"/>
    <lineage>
        <taxon>Bacteria</taxon>
        <taxon>Pseudomonadati</taxon>
        <taxon>Pseudomonadota</taxon>
        <taxon>Gammaproteobacteria</taxon>
        <taxon>Aeromonadales</taxon>
        <taxon>Aeromonadaceae</taxon>
        <taxon>Aeromonas</taxon>
    </lineage>
</organism>
<accession>A0AA37CVY8</accession>
<name>A0AA37CVY8_AERCA</name>
<reference evidence="1" key="1">
    <citation type="submission" date="2021-07" db="EMBL/GenBank/DDBJ databases">
        <title>Draft genome sequence of carbapenem-resistant Aeromonas spp. in Japan.</title>
        <authorList>
            <person name="Maehana S."/>
            <person name="Suzuki M."/>
            <person name="Kitasato H."/>
        </authorList>
    </citation>
    <scope>NUCLEOTIDE SEQUENCE</scope>
    <source>
        <strain evidence="1">KAM351</strain>
    </source>
</reference>
<dbReference type="EMBL" id="BPNN01000009">
    <property type="protein sequence ID" value="GJA62328.1"/>
    <property type="molecule type" value="Genomic_DNA"/>
</dbReference>
<evidence type="ECO:0008006" key="3">
    <source>
        <dbReference type="Google" id="ProtNLM"/>
    </source>
</evidence>
<proteinExistence type="predicted"/>
<evidence type="ECO:0000313" key="2">
    <source>
        <dbReference type="Proteomes" id="UP000886934"/>
    </source>
</evidence>
<sequence>MPPRHINPAARATQAPAVSAINLVISADLPPLMPIAKFAEWVGVSVDTARHWVKTGRLDVMEKTRANELVMVKVHVFIAKQMAGHSSSLFTLAS</sequence>
<protein>
    <recommendedName>
        <fullName evidence="3">DNA-binding protein</fullName>
    </recommendedName>
</protein>
<dbReference type="RefSeq" id="WP_102949100.1">
    <property type="nucleotide sequence ID" value="NZ_AP024940.1"/>
</dbReference>
<dbReference type="Proteomes" id="UP000886934">
    <property type="component" value="Unassembled WGS sequence"/>
</dbReference>